<feature type="region of interest" description="Disordered" evidence="1">
    <location>
        <begin position="80"/>
        <end position="106"/>
    </location>
</feature>
<evidence type="ECO:0000256" key="1">
    <source>
        <dbReference type="SAM" id="MobiDB-lite"/>
    </source>
</evidence>
<dbReference type="EMBL" id="VRMN01000011">
    <property type="protein sequence ID" value="KAA8491774.1"/>
    <property type="molecule type" value="Genomic_DNA"/>
</dbReference>
<comment type="caution">
    <text evidence="3">The sequence shown here is derived from an EMBL/GenBank/DDBJ whole genome shotgun (WGS) entry which is preliminary data.</text>
</comment>
<proteinExistence type="predicted"/>
<organism evidence="3 4">
    <name type="scientific">Porphyridium purpureum</name>
    <name type="common">Red alga</name>
    <name type="synonym">Porphyridium cruentum</name>
    <dbReference type="NCBI Taxonomy" id="35688"/>
    <lineage>
        <taxon>Eukaryota</taxon>
        <taxon>Rhodophyta</taxon>
        <taxon>Bangiophyceae</taxon>
        <taxon>Porphyridiales</taxon>
        <taxon>Porphyridiaceae</taxon>
        <taxon>Porphyridium</taxon>
    </lineage>
</organism>
<dbReference type="InterPro" id="IPR037136">
    <property type="entry name" value="RNA3'_phos_cyclase_dom_sf"/>
</dbReference>
<evidence type="ECO:0000313" key="3">
    <source>
        <dbReference type="EMBL" id="KAA8491774.1"/>
    </source>
</evidence>
<dbReference type="OrthoDB" id="25029at2759"/>
<dbReference type="GO" id="GO:0005634">
    <property type="term" value="C:nucleus"/>
    <property type="evidence" value="ECO:0007669"/>
    <property type="project" value="TreeGrafter"/>
</dbReference>
<evidence type="ECO:0000259" key="2">
    <source>
        <dbReference type="Pfam" id="PF01137"/>
    </source>
</evidence>
<dbReference type="Gene3D" id="3.65.10.20">
    <property type="entry name" value="RNA 3'-terminal phosphate cyclase domain"/>
    <property type="match status" value="1"/>
</dbReference>
<keyword evidence="4" id="KW-1185">Reference proteome</keyword>
<feature type="domain" description="RNA 3'-terminal phosphate cyclase" evidence="2">
    <location>
        <begin position="8"/>
        <end position="131"/>
    </location>
</feature>
<dbReference type="AlphaFoldDB" id="A0A5J4YM39"/>
<dbReference type="InterPro" id="IPR036553">
    <property type="entry name" value="RPTC_insert"/>
</dbReference>
<dbReference type="PANTHER" id="PTHR11096:SF0">
    <property type="entry name" value="RNA 3'-TERMINAL PHOSPHATE CYCLASE"/>
    <property type="match status" value="1"/>
</dbReference>
<accession>A0A5J4YM39</accession>
<sequence>MTVDGAQGEGGGQVLRYAMTCSALTGIPVRVINIRANRPKGGGLRAQHLESAKIVAELTGGCFLEKSLTEGSTELVFDPRGSAASLSGRGSAASLSGRGTRRGGEIQGHASTAASITLMLQAALIPAYMRSTENDPVHVVGPMVRHFGIHLDVKCRRVGYYPRGGGSVRATVSRTSAGRERLQGVQLVGGRDPARKVEFVHVHGYFAGRPIPQDTAEGVITLIEHHMKEELCEFENKQDEFHKYDERLLQLSRAPYEINFRRPLPDSLKDVGYGIVAAVGYNDGSVVGADCLSDKFEFDTVVVWRKVDDDLERLTATILNDVMAGATVDIHMADMCVPLMMAAEGTSAVLFRGPPSSHLETAVRIASQFGGKFSMKELIPAATEHCPGWPGNHKVGALWELRCEGLGLSF</sequence>
<protein>
    <submittedName>
        <fullName evidence="3">RNA 3'-terminal phosphate cyclase</fullName>
    </submittedName>
</protein>
<dbReference type="Gene3D" id="3.30.360.20">
    <property type="entry name" value="RNA 3'-terminal phosphate cyclase, insert domain"/>
    <property type="match status" value="1"/>
</dbReference>
<dbReference type="SUPFAM" id="SSF55205">
    <property type="entry name" value="EPT/RTPC-like"/>
    <property type="match status" value="1"/>
</dbReference>
<dbReference type="InterPro" id="IPR023797">
    <property type="entry name" value="RNA3'_phos_cyclase_dom"/>
</dbReference>
<dbReference type="GO" id="GO:0003963">
    <property type="term" value="F:RNA-3'-phosphate cyclase activity"/>
    <property type="evidence" value="ECO:0007669"/>
    <property type="project" value="TreeGrafter"/>
</dbReference>
<dbReference type="GO" id="GO:0006396">
    <property type="term" value="P:RNA processing"/>
    <property type="evidence" value="ECO:0007669"/>
    <property type="project" value="InterPro"/>
</dbReference>
<reference evidence="4" key="1">
    <citation type="journal article" date="2019" name="Nat. Commun.">
        <title>Expansion of phycobilisome linker gene families in mesophilic red algae.</title>
        <authorList>
            <person name="Lee J."/>
            <person name="Kim D."/>
            <person name="Bhattacharya D."/>
            <person name="Yoon H.S."/>
        </authorList>
    </citation>
    <scope>NUCLEOTIDE SEQUENCE [LARGE SCALE GENOMIC DNA]</scope>
    <source>
        <strain evidence="4">CCMP 1328</strain>
    </source>
</reference>
<feature type="compositionally biased region" description="Low complexity" evidence="1">
    <location>
        <begin position="80"/>
        <end position="98"/>
    </location>
</feature>
<dbReference type="InterPro" id="IPR013792">
    <property type="entry name" value="RNA3'P_cycl/enolpyr_Trfase_a/b"/>
</dbReference>
<dbReference type="PANTHER" id="PTHR11096">
    <property type="entry name" value="RNA 3' TERMINAL PHOSPHATE CYCLASE"/>
    <property type="match status" value="1"/>
</dbReference>
<dbReference type="Proteomes" id="UP000324585">
    <property type="component" value="Unassembled WGS sequence"/>
</dbReference>
<evidence type="ECO:0000313" key="4">
    <source>
        <dbReference type="Proteomes" id="UP000324585"/>
    </source>
</evidence>
<name>A0A5J4YM39_PORPP</name>
<dbReference type="Pfam" id="PF01137">
    <property type="entry name" value="RTC"/>
    <property type="match status" value="2"/>
</dbReference>
<dbReference type="InterPro" id="IPR000228">
    <property type="entry name" value="RNA3'_term_phos_cyc"/>
</dbReference>
<gene>
    <name evidence="3" type="ORF">FVE85_8256</name>
</gene>
<feature type="domain" description="RNA 3'-terminal phosphate cyclase" evidence="2">
    <location>
        <begin position="138"/>
        <end position="371"/>
    </location>
</feature>